<reference evidence="1" key="1">
    <citation type="submission" date="2024-04" db="EMBL/GenBank/DDBJ databases">
        <authorList>
            <person name="Roder T."/>
            <person name="Oberhansli S."/>
            <person name="Kreuzer M."/>
        </authorList>
    </citation>
    <scope>NUCLEOTIDE SEQUENCE</scope>
    <source>
        <strain evidence="1">LWS13-1.2</strain>
    </source>
</reference>
<organism evidence="1">
    <name type="scientific">Microbacterium sp. LWS13-1.2</name>
    <dbReference type="NCBI Taxonomy" id="3135264"/>
    <lineage>
        <taxon>Bacteria</taxon>
        <taxon>Bacillati</taxon>
        <taxon>Actinomycetota</taxon>
        <taxon>Actinomycetes</taxon>
        <taxon>Micrococcales</taxon>
        <taxon>Microbacteriaceae</taxon>
        <taxon>Microbacterium</taxon>
    </lineage>
</organism>
<sequence length="74" mass="8013">MLAAIRYGRAPIADGRDGRNAIEVVTAIYKAGIERTFVSLPLKADDHYYRAGQLVAHAPHFSEKQTSLVEAGAS</sequence>
<dbReference type="Gene3D" id="3.30.360.10">
    <property type="entry name" value="Dihydrodipicolinate Reductase, domain 2"/>
    <property type="match status" value="1"/>
</dbReference>
<protein>
    <submittedName>
        <fullName evidence="1">Uncharacterized protein</fullName>
    </submittedName>
</protein>
<dbReference type="EMBL" id="CP151632">
    <property type="protein sequence ID" value="WZO35284.1"/>
    <property type="molecule type" value="Genomic_DNA"/>
</dbReference>
<gene>
    <name evidence="1" type="ORF">MRBLWS13_002980</name>
</gene>
<accession>A0AAU6SEQ6</accession>
<name>A0AAU6SEQ6_9MICO</name>
<dbReference type="AlphaFoldDB" id="A0AAU6SEQ6"/>
<proteinExistence type="predicted"/>
<evidence type="ECO:0000313" key="1">
    <source>
        <dbReference type="EMBL" id="WZO35284.1"/>
    </source>
</evidence>